<comment type="pathway">
    <text evidence="4">Amino-acid degradation; L-threonine degradation via oxydo-reductase pathway; glycine from L-threonine: step 1/2.</text>
</comment>
<gene>
    <name evidence="8" type="primary">Tdh</name>
    <name evidence="8" type="ORF">GTO96_0015783</name>
</gene>
<accession>A0A8X7XF96</accession>
<dbReference type="Gene3D" id="3.40.50.720">
    <property type="entry name" value="NAD(P)-binding Rossmann-like Domain"/>
    <property type="match status" value="1"/>
</dbReference>
<organism evidence="8 9">
    <name type="scientific">Polypterus senegalus</name>
    <name type="common">Senegal bichir</name>
    <dbReference type="NCBI Taxonomy" id="55291"/>
    <lineage>
        <taxon>Eukaryota</taxon>
        <taxon>Metazoa</taxon>
        <taxon>Chordata</taxon>
        <taxon>Craniata</taxon>
        <taxon>Vertebrata</taxon>
        <taxon>Euteleostomi</taxon>
        <taxon>Actinopterygii</taxon>
        <taxon>Polypteriformes</taxon>
        <taxon>Polypteridae</taxon>
        <taxon>Polypterus</taxon>
    </lineage>
</organism>
<dbReference type="EC" id="1.1.1.103" evidence="5"/>
<evidence type="ECO:0000256" key="2">
    <source>
        <dbReference type="ARBA" id="ARBA00050613"/>
    </source>
</evidence>
<evidence type="ECO:0000256" key="4">
    <source>
        <dbReference type="ARBA" id="ARBA00060557"/>
    </source>
</evidence>
<dbReference type="InterPro" id="IPR036291">
    <property type="entry name" value="NAD(P)-bd_dom_sf"/>
</dbReference>
<dbReference type="AlphaFoldDB" id="A0A8X7XF96"/>
<comment type="function">
    <text evidence="3">Catalyzes the NAD(+)-dependent oxidation of L-threonine to 2-amino-3-ketobutyrate, mediating L-threonine catabolism.</text>
</comment>
<feature type="non-terminal residue" evidence="8">
    <location>
        <position position="1"/>
    </location>
</feature>
<evidence type="ECO:0000256" key="3">
    <source>
        <dbReference type="ARBA" id="ARBA00059023"/>
    </source>
</evidence>
<dbReference type="Pfam" id="PF01370">
    <property type="entry name" value="Epimerase"/>
    <property type="match status" value="1"/>
</dbReference>
<dbReference type="PANTHER" id="PTHR42687">
    <property type="entry name" value="L-THREONINE 3-DEHYDROGENASE"/>
    <property type="match status" value="1"/>
</dbReference>
<dbReference type="GO" id="GO:0008743">
    <property type="term" value="F:L-threonine 3-dehydrogenase activity"/>
    <property type="evidence" value="ECO:0007669"/>
    <property type="project" value="UniProtKB-EC"/>
</dbReference>
<proteinExistence type="inferred from homology"/>
<protein>
    <recommendedName>
        <fullName evidence="6">L-threonine 3-dehydrogenase, mitochondrial</fullName>
        <ecNumber evidence="5">1.1.1.103</ecNumber>
    </recommendedName>
</protein>
<evidence type="ECO:0000259" key="7">
    <source>
        <dbReference type="Pfam" id="PF01370"/>
    </source>
</evidence>
<dbReference type="FunFam" id="3.40.50.720:FF:000077">
    <property type="entry name" value="L-threonine 3-dehydrogenase, mitochondrial"/>
    <property type="match status" value="1"/>
</dbReference>
<comment type="similarity">
    <text evidence="1">Belongs to the NAD(P)-dependent epimerase/dehydratase family.</text>
</comment>
<dbReference type="GO" id="GO:0006567">
    <property type="term" value="P:L-threonine catabolic process"/>
    <property type="evidence" value="ECO:0007669"/>
    <property type="project" value="TreeGrafter"/>
</dbReference>
<name>A0A8X7XF96_POLSE</name>
<evidence type="ECO:0000256" key="1">
    <source>
        <dbReference type="ARBA" id="ARBA00007637"/>
    </source>
</evidence>
<evidence type="ECO:0000256" key="6">
    <source>
        <dbReference type="ARBA" id="ARBA00069940"/>
    </source>
</evidence>
<dbReference type="SUPFAM" id="SSF51735">
    <property type="entry name" value="NAD(P)-binding Rossmann-fold domains"/>
    <property type="match status" value="1"/>
</dbReference>
<dbReference type="EMBL" id="JAATIS010000485">
    <property type="protein sequence ID" value="KAG2467598.1"/>
    <property type="molecule type" value="Genomic_DNA"/>
</dbReference>
<feature type="domain" description="NAD-dependent epimerase/dehydratase" evidence="7">
    <location>
        <begin position="173"/>
        <end position="408"/>
    </location>
</feature>
<dbReference type="InterPro" id="IPR051225">
    <property type="entry name" value="NAD(P)_epim/dehydratase"/>
</dbReference>
<reference evidence="8 9" key="1">
    <citation type="journal article" date="2021" name="Cell">
        <title>Tracing the genetic footprints of vertebrate landing in non-teleost ray-finned fishes.</title>
        <authorList>
            <person name="Bi X."/>
            <person name="Wang K."/>
            <person name="Yang L."/>
            <person name="Pan H."/>
            <person name="Jiang H."/>
            <person name="Wei Q."/>
            <person name="Fang M."/>
            <person name="Yu H."/>
            <person name="Zhu C."/>
            <person name="Cai Y."/>
            <person name="He Y."/>
            <person name="Gan X."/>
            <person name="Zeng H."/>
            <person name="Yu D."/>
            <person name="Zhu Y."/>
            <person name="Jiang H."/>
            <person name="Qiu Q."/>
            <person name="Yang H."/>
            <person name="Zhang Y.E."/>
            <person name="Wang W."/>
            <person name="Zhu M."/>
            <person name="He S."/>
            <person name="Zhang G."/>
        </authorList>
    </citation>
    <scope>NUCLEOTIDE SEQUENCE [LARGE SCALE GENOMIC DNA]</scope>
    <source>
        <strain evidence="8">Bchr_013</strain>
    </source>
</reference>
<dbReference type="Proteomes" id="UP000886611">
    <property type="component" value="Unassembled WGS sequence"/>
</dbReference>
<dbReference type="CDD" id="cd05272">
    <property type="entry name" value="TDH_SDR_e"/>
    <property type="match status" value="1"/>
</dbReference>
<comment type="caution">
    <text evidence="8">The sequence shown here is derived from an EMBL/GenBank/DDBJ whole genome shotgun (WGS) entry which is preliminary data.</text>
</comment>
<feature type="non-terminal residue" evidence="8">
    <location>
        <position position="488"/>
    </location>
</feature>
<sequence length="488" mass="54648">MGVGVWCSLCWVRRHRQGVLQQELLDPSGHWFRHTRKGSRMSAIKHLEHFWVPNKKAPVATTHWPESGGGGRSLEEEWCCRKRGVCCVLSALFVHFGLCCVCRDYGEDVPNRLSRMPLARVLTKAAKQALLTPGCGCQTAAIAVRTISFSPRQVTSDASFHSVSFSETDHPKVLITGGLGQLGVGLAKLLRKRFGNSNVILSDIRKPSSQVFHSGPFIYSDILDYKNLREIVVNNRITWLVHYSALLSAVGEANVPLARAVNITGLHNILDIAAEHGLRLFVPSTIGAFGPTSPRNPTPDLCIQRPRTIYGVSKVHAELMGEYYHHRYGLDFRCLRYPGIISADSQPGGGTTDYAVAIFHDAIKSGKFECNLKPDTRLPMMYIDDCLRATLEIMEAPADQLSMRTYNINAMSFTPEELAVELRKHLPDFEISYNLDHVRQAIADSWPMNFDDNNARNDWGWKHDYDLPELVTTMLNYIGSDSRIARAN</sequence>
<keyword evidence="9" id="KW-1185">Reference proteome</keyword>
<evidence type="ECO:0000256" key="5">
    <source>
        <dbReference type="ARBA" id="ARBA00066604"/>
    </source>
</evidence>
<evidence type="ECO:0000313" key="9">
    <source>
        <dbReference type="Proteomes" id="UP000886611"/>
    </source>
</evidence>
<evidence type="ECO:0000313" key="8">
    <source>
        <dbReference type="EMBL" id="KAG2467598.1"/>
    </source>
</evidence>
<dbReference type="InterPro" id="IPR001509">
    <property type="entry name" value="Epimerase_deHydtase"/>
</dbReference>
<dbReference type="PANTHER" id="PTHR42687:SF1">
    <property type="entry name" value="L-THREONINE 3-DEHYDROGENASE, MITOCHONDRIAL"/>
    <property type="match status" value="1"/>
</dbReference>
<comment type="catalytic activity">
    <reaction evidence="2">
        <text>L-threonine + NAD(+) = (2S)-2-amino-3-oxobutanoate + NADH + H(+)</text>
        <dbReference type="Rhea" id="RHEA:13161"/>
        <dbReference type="ChEBI" id="CHEBI:15378"/>
        <dbReference type="ChEBI" id="CHEBI:57540"/>
        <dbReference type="ChEBI" id="CHEBI:57926"/>
        <dbReference type="ChEBI" id="CHEBI:57945"/>
        <dbReference type="ChEBI" id="CHEBI:78948"/>
        <dbReference type="EC" id="1.1.1.103"/>
    </reaction>
</comment>